<reference evidence="1" key="2">
    <citation type="submission" date="2015-06" db="UniProtKB">
        <authorList>
            <consortium name="EnsemblProtists"/>
        </authorList>
    </citation>
    <scope>IDENTIFICATION</scope>
    <source>
        <strain evidence="1">Emoy2</strain>
    </source>
</reference>
<sequence length="75" mass="8361">MLDSLLSDCVQRLQRGTNLAQLYLGTTTIAQHLAYADQMRRYQHFSNDFAAIINPAPNTLRARVASGSVLQAIRI</sequence>
<dbReference type="AlphaFoldDB" id="M4BT78"/>
<dbReference type="EMBL" id="JH597831">
    <property type="status" value="NOT_ANNOTATED_CDS"/>
    <property type="molecule type" value="Genomic_DNA"/>
</dbReference>
<keyword evidence="2" id="KW-1185">Reference proteome</keyword>
<dbReference type="VEuPathDB" id="FungiDB:HpaG809663"/>
<dbReference type="EnsemblProtists" id="HpaT809663">
    <property type="protein sequence ID" value="HpaP809663"/>
    <property type="gene ID" value="HpaG809663"/>
</dbReference>
<protein>
    <submittedName>
        <fullName evidence="1">Uncharacterized protein</fullName>
    </submittedName>
</protein>
<proteinExistence type="predicted"/>
<evidence type="ECO:0000313" key="2">
    <source>
        <dbReference type="Proteomes" id="UP000011713"/>
    </source>
</evidence>
<dbReference type="InParanoid" id="M4BT78"/>
<name>M4BT78_HYAAE</name>
<accession>M4BT78</accession>
<dbReference type="HOGENOM" id="CLU_2676316_0_0_1"/>
<reference evidence="2" key="1">
    <citation type="journal article" date="2010" name="Science">
        <title>Signatures of adaptation to obligate biotrophy in the Hyaloperonospora arabidopsidis genome.</title>
        <authorList>
            <person name="Baxter L."/>
            <person name="Tripathy S."/>
            <person name="Ishaque N."/>
            <person name="Boot N."/>
            <person name="Cabral A."/>
            <person name="Kemen E."/>
            <person name="Thines M."/>
            <person name="Ah-Fong A."/>
            <person name="Anderson R."/>
            <person name="Badejoko W."/>
            <person name="Bittner-Eddy P."/>
            <person name="Boore J.L."/>
            <person name="Chibucos M.C."/>
            <person name="Coates M."/>
            <person name="Dehal P."/>
            <person name="Delehaunty K."/>
            <person name="Dong S."/>
            <person name="Downton P."/>
            <person name="Dumas B."/>
            <person name="Fabro G."/>
            <person name="Fronick C."/>
            <person name="Fuerstenberg S.I."/>
            <person name="Fulton L."/>
            <person name="Gaulin E."/>
            <person name="Govers F."/>
            <person name="Hughes L."/>
            <person name="Humphray S."/>
            <person name="Jiang R.H."/>
            <person name="Judelson H."/>
            <person name="Kamoun S."/>
            <person name="Kyung K."/>
            <person name="Meijer H."/>
            <person name="Minx P."/>
            <person name="Morris P."/>
            <person name="Nelson J."/>
            <person name="Phuntumart V."/>
            <person name="Qutob D."/>
            <person name="Rehmany A."/>
            <person name="Rougon-Cardoso A."/>
            <person name="Ryden P."/>
            <person name="Torto-Alalibo T."/>
            <person name="Studholme D."/>
            <person name="Wang Y."/>
            <person name="Win J."/>
            <person name="Wood J."/>
            <person name="Clifton S.W."/>
            <person name="Rogers J."/>
            <person name="Van den Ackerveken G."/>
            <person name="Jones J.D."/>
            <person name="McDowell J.M."/>
            <person name="Beynon J."/>
            <person name="Tyler B.M."/>
        </authorList>
    </citation>
    <scope>NUCLEOTIDE SEQUENCE [LARGE SCALE GENOMIC DNA]</scope>
    <source>
        <strain evidence="2">Emoy2</strain>
    </source>
</reference>
<evidence type="ECO:0000313" key="1">
    <source>
        <dbReference type="EnsemblProtists" id="HpaP809663"/>
    </source>
</evidence>
<dbReference type="Proteomes" id="UP000011713">
    <property type="component" value="Unassembled WGS sequence"/>
</dbReference>
<organism evidence="1 2">
    <name type="scientific">Hyaloperonospora arabidopsidis (strain Emoy2)</name>
    <name type="common">Downy mildew agent</name>
    <name type="synonym">Peronospora arabidopsidis</name>
    <dbReference type="NCBI Taxonomy" id="559515"/>
    <lineage>
        <taxon>Eukaryota</taxon>
        <taxon>Sar</taxon>
        <taxon>Stramenopiles</taxon>
        <taxon>Oomycota</taxon>
        <taxon>Peronosporomycetes</taxon>
        <taxon>Peronosporales</taxon>
        <taxon>Peronosporaceae</taxon>
        <taxon>Hyaloperonospora</taxon>
    </lineage>
</organism>